<evidence type="ECO:0000313" key="3">
    <source>
        <dbReference type="EMBL" id="KAF2144178.1"/>
    </source>
</evidence>
<dbReference type="Pfam" id="PF06985">
    <property type="entry name" value="HET"/>
    <property type="match status" value="1"/>
</dbReference>
<dbReference type="PANTHER" id="PTHR24148:SF64">
    <property type="entry name" value="HETEROKARYON INCOMPATIBILITY DOMAIN-CONTAINING PROTEIN"/>
    <property type="match status" value="1"/>
</dbReference>
<keyword evidence="4" id="KW-1185">Reference proteome</keyword>
<protein>
    <recommendedName>
        <fullName evidence="2">Heterokaryon incompatibility domain-containing protein</fullName>
    </recommendedName>
</protein>
<organism evidence="3 4">
    <name type="scientific">Aplosporella prunicola CBS 121167</name>
    <dbReference type="NCBI Taxonomy" id="1176127"/>
    <lineage>
        <taxon>Eukaryota</taxon>
        <taxon>Fungi</taxon>
        <taxon>Dikarya</taxon>
        <taxon>Ascomycota</taxon>
        <taxon>Pezizomycotina</taxon>
        <taxon>Dothideomycetes</taxon>
        <taxon>Dothideomycetes incertae sedis</taxon>
        <taxon>Botryosphaeriales</taxon>
        <taxon>Aplosporellaceae</taxon>
        <taxon>Aplosporella</taxon>
    </lineage>
</organism>
<reference evidence="3" key="1">
    <citation type="journal article" date="2020" name="Stud. Mycol.">
        <title>101 Dothideomycetes genomes: a test case for predicting lifestyles and emergence of pathogens.</title>
        <authorList>
            <person name="Haridas S."/>
            <person name="Albert R."/>
            <person name="Binder M."/>
            <person name="Bloem J."/>
            <person name="Labutti K."/>
            <person name="Salamov A."/>
            <person name="Andreopoulos B."/>
            <person name="Baker S."/>
            <person name="Barry K."/>
            <person name="Bills G."/>
            <person name="Bluhm B."/>
            <person name="Cannon C."/>
            <person name="Castanera R."/>
            <person name="Culley D."/>
            <person name="Daum C."/>
            <person name="Ezra D."/>
            <person name="Gonzalez J."/>
            <person name="Henrissat B."/>
            <person name="Kuo A."/>
            <person name="Liang C."/>
            <person name="Lipzen A."/>
            <person name="Lutzoni F."/>
            <person name="Magnuson J."/>
            <person name="Mondo S."/>
            <person name="Nolan M."/>
            <person name="Ohm R."/>
            <person name="Pangilinan J."/>
            <person name="Park H.-J."/>
            <person name="Ramirez L."/>
            <person name="Alfaro M."/>
            <person name="Sun H."/>
            <person name="Tritt A."/>
            <person name="Yoshinaga Y."/>
            <person name="Zwiers L.-H."/>
            <person name="Turgeon B."/>
            <person name="Goodwin S."/>
            <person name="Spatafora J."/>
            <person name="Crous P."/>
            <person name="Grigoriev I."/>
        </authorList>
    </citation>
    <scope>NUCLEOTIDE SEQUENCE</scope>
    <source>
        <strain evidence="3">CBS 121167</strain>
    </source>
</reference>
<proteinExistence type="predicted"/>
<dbReference type="OrthoDB" id="5386682at2759"/>
<evidence type="ECO:0000256" key="1">
    <source>
        <dbReference type="SAM" id="MobiDB-lite"/>
    </source>
</evidence>
<dbReference type="GeneID" id="54293067"/>
<dbReference type="Proteomes" id="UP000799438">
    <property type="component" value="Unassembled WGS sequence"/>
</dbReference>
<name>A0A6A6BKJ7_9PEZI</name>
<dbReference type="RefSeq" id="XP_033399890.1">
    <property type="nucleotide sequence ID" value="XM_033535573.1"/>
</dbReference>
<feature type="compositionally biased region" description="Polar residues" evidence="1">
    <location>
        <begin position="146"/>
        <end position="164"/>
    </location>
</feature>
<feature type="region of interest" description="Disordered" evidence="1">
    <location>
        <begin position="213"/>
        <end position="247"/>
    </location>
</feature>
<dbReference type="InterPro" id="IPR052895">
    <property type="entry name" value="HetReg/Transcr_Mod"/>
</dbReference>
<feature type="domain" description="Heterokaryon incompatibility" evidence="2">
    <location>
        <begin position="379"/>
        <end position="514"/>
    </location>
</feature>
<evidence type="ECO:0000313" key="4">
    <source>
        <dbReference type="Proteomes" id="UP000799438"/>
    </source>
</evidence>
<feature type="region of interest" description="Disordered" evidence="1">
    <location>
        <begin position="133"/>
        <end position="164"/>
    </location>
</feature>
<dbReference type="EMBL" id="ML995480">
    <property type="protein sequence ID" value="KAF2144178.1"/>
    <property type="molecule type" value="Genomic_DNA"/>
</dbReference>
<accession>A0A6A6BKJ7</accession>
<gene>
    <name evidence="3" type="ORF">K452DRAFT_154350</name>
</gene>
<dbReference type="PANTHER" id="PTHR24148">
    <property type="entry name" value="ANKYRIN REPEAT DOMAIN-CONTAINING PROTEIN 39 HOMOLOG-RELATED"/>
    <property type="match status" value="1"/>
</dbReference>
<dbReference type="AlphaFoldDB" id="A0A6A6BKJ7"/>
<sequence>MQAQARQEVNYGWPRIMQDGFRRYMGLPATASQNATSQVFVPMQQAQQLSTATRQMFQEQTGTVYQFGQQPSQELQDHALPISPNLREELQDSTCSQRRTTIVSGKWRQKIKRYTASMPSFALDAQPTELTHTKAIAPSALDDKNTGTGSARSEEYSPSPSNAANLYTTETEASRVSSNNDLVTDASQRQNGLTYQPVQSSNEQLNSQQPLNIAQRQRHITKDDSTGSIQPQELSKEKPKGVETQSHVQSNVGEGGFFRKRVVIPISKTCPKLFRRKTQKLHRAPNEEASLMSGMLFAGWESSPQSHSGHTDQQTLRCIDPESLCSNCDHGSSIPNAVFEYPLLQELTQIRLLRIKPGKLGDPLVCELYPITMDSDPEYESLSYAWGDKTITVEIECQKSRMNIAHSLHDALQRIRDRHEDRVVWADAICINQNDDKEKGHQVRMMRSIYKRAKKVLVWLGPDELQQALPVFAVAVRVAQKDFSTVPQPGDQLWESFAALFGRTWFWRLWCLQEIALAASAEVMWGAAKVSWEHLGFTAAWIRTTSYQVMRCHPMEGVFNACLMYSMSGSNIYPEPVTFLHLMSLTRQFQASDTRDRIYSLLGLPTTDANPDEGDLFVEPDYTITTSELYELFARKVLETSQTLRILSAVQHGPEVEQTMPSWIPQWDRLFTHALAPAEYILLKNHSASIGLPTSQLRLEESILFAEGIEFDSIVSISDTFPDSTAFSTELWRIERLWRTMVFPLRKYPSGTDLSTAFCWTITAAKDWYGMLIEDKDTESHLEDFAAFQRQHFSQPVTEGPGDRGDVDRFAEAVSNACIWRRLFVTQKGYIGIGPPCLREGDVVCVLANAIVPFVLRQNGPYHKLVGEAYVHGIMNGEACRRPLWQRVEVRPFWLS</sequence>
<dbReference type="Pfam" id="PF26639">
    <property type="entry name" value="Het-6_barrel"/>
    <property type="match status" value="1"/>
</dbReference>
<evidence type="ECO:0000259" key="2">
    <source>
        <dbReference type="Pfam" id="PF06985"/>
    </source>
</evidence>
<dbReference type="InterPro" id="IPR010730">
    <property type="entry name" value="HET"/>
</dbReference>